<dbReference type="GO" id="GO:0007155">
    <property type="term" value="P:cell adhesion"/>
    <property type="evidence" value="ECO:0007669"/>
    <property type="project" value="InterPro"/>
</dbReference>
<proteinExistence type="inferred from homology"/>
<keyword evidence="3" id="KW-0175">Coiled coil</keyword>
<evidence type="ECO:0000256" key="5">
    <source>
        <dbReference type="RuleBase" id="RU362066"/>
    </source>
</evidence>
<dbReference type="OrthoDB" id="9776025at2"/>
<dbReference type="PANTHER" id="PTHR30288">
    <property type="entry name" value="FLAGELLAR CAP/ASSEMBLY PROTEIN FLID"/>
    <property type="match status" value="1"/>
</dbReference>
<dbReference type="PANTHER" id="PTHR30288:SF0">
    <property type="entry name" value="FLAGELLAR HOOK-ASSOCIATED PROTEIN 2"/>
    <property type="match status" value="1"/>
</dbReference>
<comment type="function">
    <text evidence="5">Required for morphogenesis and for the elongation of the flagellar filament by facilitating polymerization of the flagellin monomers at the tip of growing filament. Forms a capping structure, which prevents flagellin subunits (transported through the central channel of the flagellum) from leaking out without polymerization at the distal end.</text>
</comment>
<dbReference type="RefSeq" id="WP_127488882.1">
    <property type="nucleotide sequence ID" value="NZ_CP022572.1"/>
</dbReference>
<evidence type="ECO:0000313" key="8">
    <source>
        <dbReference type="EMBL" id="AZU64183.1"/>
    </source>
</evidence>
<dbReference type="GO" id="GO:0071973">
    <property type="term" value="P:bacterial-type flagellum-dependent cell motility"/>
    <property type="evidence" value="ECO:0007669"/>
    <property type="project" value="TreeGrafter"/>
</dbReference>
<name>A0A3T0I4F8_9BACI</name>
<evidence type="ECO:0000313" key="9">
    <source>
        <dbReference type="Proteomes" id="UP000282892"/>
    </source>
</evidence>
<dbReference type="GO" id="GO:0005576">
    <property type="term" value="C:extracellular region"/>
    <property type="evidence" value="ECO:0007669"/>
    <property type="project" value="UniProtKB-SubCell"/>
</dbReference>
<organism evidence="8 9">
    <name type="scientific">Neobacillus mesonae</name>
    <dbReference type="NCBI Taxonomy" id="1193713"/>
    <lineage>
        <taxon>Bacteria</taxon>
        <taxon>Bacillati</taxon>
        <taxon>Bacillota</taxon>
        <taxon>Bacilli</taxon>
        <taxon>Bacillales</taxon>
        <taxon>Bacillaceae</taxon>
        <taxon>Neobacillus</taxon>
    </lineage>
</organism>
<dbReference type="Pfam" id="PF02465">
    <property type="entry name" value="FliD_N"/>
    <property type="match status" value="1"/>
</dbReference>
<feature type="domain" description="Flagellar hook-associated protein 2 C-terminal" evidence="7">
    <location>
        <begin position="241"/>
        <end position="507"/>
    </location>
</feature>
<accession>A0A3T0I4F8</accession>
<keyword evidence="4 5" id="KW-0975">Bacterial flagellum</keyword>
<dbReference type="AlphaFoldDB" id="A0A3T0I4F8"/>
<dbReference type="InterPro" id="IPR010810">
    <property type="entry name" value="Flagellin_hook_IN_motif"/>
</dbReference>
<feature type="domain" description="Flagellar hook-associated protein 2 N-terminal" evidence="6">
    <location>
        <begin position="13"/>
        <end position="109"/>
    </location>
</feature>
<gene>
    <name evidence="8" type="ORF">CHR53_24710</name>
</gene>
<dbReference type="EMBL" id="CP022572">
    <property type="protein sequence ID" value="AZU64183.1"/>
    <property type="molecule type" value="Genomic_DNA"/>
</dbReference>
<evidence type="ECO:0000259" key="6">
    <source>
        <dbReference type="Pfam" id="PF02465"/>
    </source>
</evidence>
<evidence type="ECO:0000256" key="4">
    <source>
        <dbReference type="ARBA" id="ARBA00023143"/>
    </source>
</evidence>
<dbReference type="InterPro" id="IPR010809">
    <property type="entry name" value="FliD_C"/>
</dbReference>
<evidence type="ECO:0000256" key="1">
    <source>
        <dbReference type="ARBA" id="ARBA00009764"/>
    </source>
</evidence>
<evidence type="ECO:0000256" key="2">
    <source>
        <dbReference type="ARBA" id="ARBA00011255"/>
    </source>
</evidence>
<comment type="subunit">
    <text evidence="2 5">Homopentamer.</text>
</comment>
<dbReference type="InterPro" id="IPR003481">
    <property type="entry name" value="FliD_N"/>
</dbReference>
<dbReference type="Proteomes" id="UP000282892">
    <property type="component" value="Chromosome"/>
</dbReference>
<keyword evidence="5" id="KW-0964">Secreted</keyword>
<dbReference type="GO" id="GO:0009424">
    <property type="term" value="C:bacterial-type flagellum hook"/>
    <property type="evidence" value="ECO:0007669"/>
    <property type="project" value="UniProtKB-UniRule"/>
</dbReference>
<sequence length="520" mass="56977">MNSSITRLTGFASGLDTDSIVKKLMNAESIPLNKLKQNQQKQTWLSDAYRQWNTDLLAFRSNTIFNMNLSKTYNTFTVTSSQENSVSASTSGSSLAGTYSVAVKQLAESAAFTGSKVQLDPTKTFGNSVQGSAQVTADTSITMDVYNDPKNPSAFQSMTIDIKTTDTVNDVVSKINNAKDSNGKSLGVQAFYDPTLQQFILKTKETGASTKIDLSKNTSAESQSFLSNTLGLDTTKLVAAGQNANIIFNGNEITNLTSNNATIMGINFSFKSTTVDANGNVMPSTVTVSQNPDEVIKNIKDFVDKYNSLLEKLNNAIQEPVYRDYLPLLDEQRGDMSEKQIEMWEEKAKSGLLRSDSILTDVANKMRYAMTSIVDNGSPYHSLASIGISSKSYQDKGKLYVDEAKLREAIQADPDAIEKLFSQLGDTTKGTNGVVNQISNVLQDGMKKLTNKAGYAGNSQYDQSVIGKLLSNMQADITQQTKKLSQKEDQYYRQFAAMEQAMSKFNSQSSWLYQQMGGGM</sequence>
<dbReference type="GO" id="GO:0009421">
    <property type="term" value="C:bacterial-type flagellum filament cap"/>
    <property type="evidence" value="ECO:0007669"/>
    <property type="project" value="InterPro"/>
</dbReference>
<comment type="subcellular location">
    <subcellularLocation>
        <location evidence="5">Secreted</location>
    </subcellularLocation>
    <subcellularLocation>
        <location evidence="5">Bacterial flagellum</location>
    </subcellularLocation>
</comment>
<evidence type="ECO:0000256" key="3">
    <source>
        <dbReference type="ARBA" id="ARBA00023054"/>
    </source>
</evidence>
<dbReference type="KEGG" id="nmk:CHR53_24710"/>
<dbReference type="STRING" id="1193713.GCA_001636315_01841"/>
<reference evidence="8 9" key="1">
    <citation type="submission" date="2017-07" db="EMBL/GenBank/DDBJ databases">
        <title>The complete genome sequence of Bacillus mesonae strain H20-5, an efficient strain improving plant abiotic stress resistance.</title>
        <authorList>
            <person name="Kim S.Y."/>
            <person name="Song H."/>
            <person name="Sang M.K."/>
            <person name="Weon H.-Y."/>
            <person name="Song J."/>
        </authorList>
    </citation>
    <scope>NUCLEOTIDE SEQUENCE [LARGE SCALE GENOMIC DNA]</scope>
    <source>
        <strain evidence="8 9">H20-5</strain>
    </source>
</reference>
<evidence type="ECO:0000259" key="7">
    <source>
        <dbReference type="Pfam" id="PF07195"/>
    </source>
</evidence>
<dbReference type="Pfam" id="PF07195">
    <property type="entry name" value="FliD_C"/>
    <property type="match status" value="1"/>
</dbReference>
<keyword evidence="9" id="KW-1185">Reference proteome</keyword>
<comment type="similarity">
    <text evidence="1 5">Belongs to the FliD family.</text>
</comment>
<dbReference type="Pfam" id="PF07196">
    <property type="entry name" value="Flagellin_IN"/>
    <property type="match status" value="1"/>
</dbReference>
<protein>
    <recommendedName>
        <fullName evidence="5">Flagellar hook-associated protein 2</fullName>
        <shortName evidence="5">HAP2</shortName>
    </recommendedName>
    <alternativeName>
        <fullName evidence="5">Flagellar cap protein</fullName>
    </alternativeName>
</protein>
<dbReference type="InterPro" id="IPR040026">
    <property type="entry name" value="FliD"/>
</dbReference>